<feature type="region of interest" description="Disordered" evidence="3">
    <location>
        <begin position="1"/>
        <end position="32"/>
    </location>
</feature>
<accession>A0A6H5H837</accession>
<dbReference type="PROSITE" id="PS00233">
    <property type="entry name" value="CHIT_BIND_RR_1"/>
    <property type="match status" value="1"/>
</dbReference>
<dbReference type="PROSITE" id="PS51155">
    <property type="entry name" value="CHIT_BIND_RR_2"/>
    <property type="match status" value="1"/>
</dbReference>
<dbReference type="PRINTS" id="PR00947">
    <property type="entry name" value="CUTICLE"/>
</dbReference>
<dbReference type="Pfam" id="PF00379">
    <property type="entry name" value="Chitin_bind_4"/>
    <property type="match status" value="1"/>
</dbReference>
<dbReference type="PANTHER" id="PTHR12236">
    <property type="entry name" value="STRUCTURAL CONTITUENT OF CUTICLE"/>
    <property type="match status" value="1"/>
</dbReference>
<dbReference type="OrthoDB" id="6628116at2759"/>
<feature type="compositionally biased region" description="Polar residues" evidence="3">
    <location>
        <begin position="351"/>
        <end position="368"/>
    </location>
</feature>
<evidence type="ECO:0000313" key="4">
    <source>
        <dbReference type="EMBL" id="CAB0012383.1"/>
    </source>
</evidence>
<reference evidence="4 5" key="1">
    <citation type="submission" date="2020-02" db="EMBL/GenBank/DDBJ databases">
        <authorList>
            <person name="Ferguson B K."/>
        </authorList>
    </citation>
    <scope>NUCLEOTIDE SEQUENCE [LARGE SCALE GENOMIC DNA]</scope>
</reference>
<evidence type="ECO:0000256" key="2">
    <source>
        <dbReference type="PROSITE-ProRule" id="PRU00497"/>
    </source>
</evidence>
<name>A0A6H5H837_9HEMI</name>
<keyword evidence="1 2" id="KW-0193">Cuticle</keyword>
<dbReference type="GO" id="GO:0042302">
    <property type="term" value="F:structural constituent of cuticle"/>
    <property type="evidence" value="ECO:0007669"/>
    <property type="project" value="UniProtKB-UniRule"/>
</dbReference>
<dbReference type="InterPro" id="IPR031311">
    <property type="entry name" value="CHIT_BIND_RR_consensus"/>
</dbReference>
<dbReference type="PANTHER" id="PTHR12236:SF75">
    <property type="entry name" value="CUTICULAR PROTEIN 62BB, ISOFORM A"/>
    <property type="match status" value="1"/>
</dbReference>
<dbReference type="Proteomes" id="UP000479000">
    <property type="component" value="Unassembled WGS sequence"/>
</dbReference>
<evidence type="ECO:0000256" key="3">
    <source>
        <dbReference type="SAM" id="MobiDB-lite"/>
    </source>
</evidence>
<dbReference type="GO" id="GO:0031012">
    <property type="term" value="C:extracellular matrix"/>
    <property type="evidence" value="ECO:0007669"/>
    <property type="project" value="TreeGrafter"/>
</dbReference>
<dbReference type="InterPro" id="IPR051217">
    <property type="entry name" value="Insect_Cuticle_Struc_Prot"/>
</dbReference>
<evidence type="ECO:0000256" key="1">
    <source>
        <dbReference type="ARBA" id="ARBA00022460"/>
    </source>
</evidence>
<protein>
    <submittedName>
        <fullName evidence="4">Uncharacterized protein</fullName>
    </submittedName>
</protein>
<dbReference type="GO" id="GO:0005615">
    <property type="term" value="C:extracellular space"/>
    <property type="evidence" value="ECO:0007669"/>
    <property type="project" value="TreeGrafter"/>
</dbReference>
<evidence type="ECO:0000313" key="5">
    <source>
        <dbReference type="Proteomes" id="UP000479000"/>
    </source>
</evidence>
<keyword evidence="5" id="KW-1185">Reference proteome</keyword>
<sequence length="583" mass="64931">MLLESQGVRSSSARQKGQTRRTHLYREPSSTITPFSKPNKEYCGEKTVYFFSCMFVIRRNKTEIGLMLCRGHLQVYILANFSSSLDRIRRRHPANVKFSFLPLRPGRNIRRIPSEDTKLSNFCNEADPISINEAVFNATVANIRQRVRKISLGIEEFSPSLRPRLESVSCRFHEPSTLRNDGAGNGARKTGLIITVLVGMRSLEVREGIPSRNWFLVKTPRRRRVSVGSHCPLRLPFLTSQNVEWAMVNSYAKRLLNASLPRKKSAVMLNEVFDVQWSGPIYIDDINFPSHHIAVLALVAASACGQYLSSGGLTLSQPQLIQQRYASQPQLIQQRYAQGSLRQDDEYDPNPSYQFNYEINDPTTGDSKSQTESREGDSVQGSYSLVEPDGSRRTVDYTADAVNGFNAVVRKDGQAQAAPQQQLIAQQPQILALRSQPQRTLNAGIRYAQQPLNAGIRYAQQPLNAGIRYAQQPLNAGIRYAQQPLAIQSYAQQPLAIQSYAQQPLAIQSYAQQPLAIQSSGVHYAQQPLAIQTSGLHYAQQPLAIQTAGVRYAQQPLSIQSGFGASPALVSSSFSAPHASYSY</sequence>
<dbReference type="EMBL" id="CADCXU010025360">
    <property type="protein sequence ID" value="CAB0012383.1"/>
    <property type="molecule type" value="Genomic_DNA"/>
</dbReference>
<organism evidence="4 5">
    <name type="scientific">Nesidiocoris tenuis</name>
    <dbReference type="NCBI Taxonomy" id="355587"/>
    <lineage>
        <taxon>Eukaryota</taxon>
        <taxon>Metazoa</taxon>
        <taxon>Ecdysozoa</taxon>
        <taxon>Arthropoda</taxon>
        <taxon>Hexapoda</taxon>
        <taxon>Insecta</taxon>
        <taxon>Pterygota</taxon>
        <taxon>Neoptera</taxon>
        <taxon>Paraneoptera</taxon>
        <taxon>Hemiptera</taxon>
        <taxon>Heteroptera</taxon>
        <taxon>Panheteroptera</taxon>
        <taxon>Cimicomorpha</taxon>
        <taxon>Miridae</taxon>
        <taxon>Dicyphina</taxon>
        <taxon>Nesidiocoris</taxon>
    </lineage>
</organism>
<dbReference type="InterPro" id="IPR000618">
    <property type="entry name" value="Insect_cuticle"/>
</dbReference>
<feature type="region of interest" description="Disordered" evidence="3">
    <location>
        <begin position="342"/>
        <end position="392"/>
    </location>
</feature>
<dbReference type="AlphaFoldDB" id="A0A6H5H837"/>
<proteinExistence type="predicted"/>
<feature type="compositionally biased region" description="Polar residues" evidence="3">
    <location>
        <begin position="7"/>
        <end position="16"/>
    </location>
</feature>
<gene>
    <name evidence="4" type="ORF">NTEN_LOCUS17127</name>
</gene>